<accession>A0A431TYD2</accession>
<feature type="signal peptide" evidence="1">
    <location>
        <begin position="1"/>
        <end position="17"/>
    </location>
</feature>
<evidence type="ECO:0000313" key="2">
    <source>
        <dbReference type="EMBL" id="RTQ47128.1"/>
    </source>
</evidence>
<name>A0A431TYD2_9BACT</name>
<evidence type="ECO:0000256" key="1">
    <source>
        <dbReference type="SAM" id="SignalP"/>
    </source>
</evidence>
<sequence length="79" mass="8579">MLIRYALLLTFSVLILASCQTSKSALTSPGWEFTSVDATDSTEAVVLMHSSQGPEPVRATISMAEARTMSAARAEMERR</sequence>
<dbReference type="OrthoDB" id="887142at2"/>
<organism evidence="2 3">
    <name type="scientific">Hymenobacter gummosus</name>
    <dbReference type="NCBI Taxonomy" id="1776032"/>
    <lineage>
        <taxon>Bacteria</taxon>
        <taxon>Pseudomonadati</taxon>
        <taxon>Bacteroidota</taxon>
        <taxon>Cytophagia</taxon>
        <taxon>Cytophagales</taxon>
        <taxon>Hymenobacteraceae</taxon>
        <taxon>Hymenobacter</taxon>
    </lineage>
</organism>
<dbReference type="EMBL" id="RXOF01000013">
    <property type="protein sequence ID" value="RTQ47128.1"/>
    <property type="molecule type" value="Genomic_DNA"/>
</dbReference>
<keyword evidence="3" id="KW-1185">Reference proteome</keyword>
<reference evidence="2 3" key="1">
    <citation type="submission" date="2018-12" db="EMBL/GenBank/DDBJ databases">
        <title>Hymenobacter gummosus sp. nov., isolated from a spring.</title>
        <authorList>
            <person name="Nie L."/>
        </authorList>
    </citation>
    <scope>NUCLEOTIDE SEQUENCE [LARGE SCALE GENOMIC DNA]</scope>
    <source>
        <strain evidence="2 3">KCTC 52166</strain>
    </source>
</reference>
<evidence type="ECO:0000313" key="3">
    <source>
        <dbReference type="Proteomes" id="UP000282184"/>
    </source>
</evidence>
<feature type="chain" id="PRO_5019508655" evidence="1">
    <location>
        <begin position="18"/>
        <end position="79"/>
    </location>
</feature>
<protein>
    <submittedName>
        <fullName evidence="2">Uncharacterized protein</fullName>
    </submittedName>
</protein>
<dbReference type="PROSITE" id="PS51257">
    <property type="entry name" value="PROKAR_LIPOPROTEIN"/>
    <property type="match status" value="1"/>
</dbReference>
<dbReference type="RefSeq" id="WP_126694927.1">
    <property type="nucleotide sequence ID" value="NZ_RXOF01000013.1"/>
</dbReference>
<dbReference type="Proteomes" id="UP000282184">
    <property type="component" value="Unassembled WGS sequence"/>
</dbReference>
<gene>
    <name evidence="2" type="ORF">EJV47_19720</name>
</gene>
<keyword evidence="1" id="KW-0732">Signal</keyword>
<dbReference type="AlphaFoldDB" id="A0A431TYD2"/>
<comment type="caution">
    <text evidence="2">The sequence shown here is derived from an EMBL/GenBank/DDBJ whole genome shotgun (WGS) entry which is preliminary data.</text>
</comment>
<proteinExistence type="predicted"/>